<dbReference type="AlphaFoldDB" id="A0A1H3KKB9"/>
<name>A0A1H3KKB9_9EURY</name>
<dbReference type="EMBL" id="FNPC01000006">
    <property type="protein sequence ID" value="SDY52135.1"/>
    <property type="molecule type" value="Genomic_DNA"/>
</dbReference>
<sequence>MSSRTQPTRFAGSTRIDVTDCAATRIPDRAAANAVGGAEVYLERRGGRTYLVTESA</sequence>
<dbReference type="OrthoDB" id="248293at2157"/>
<organism evidence="1 2">
    <name type="scientific">Halopenitus persicus</name>
    <dbReference type="NCBI Taxonomy" id="1048396"/>
    <lineage>
        <taxon>Archaea</taxon>
        <taxon>Methanobacteriati</taxon>
        <taxon>Methanobacteriota</taxon>
        <taxon>Stenosarchaea group</taxon>
        <taxon>Halobacteria</taxon>
        <taxon>Halobacteriales</taxon>
        <taxon>Haloferacaceae</taxon>
        <taxon>Halopenitus</taxon>
    </lineage>
</organism>
<proteinExistence type="predicted"/>
<dbReference type="RefSeq" id="WP_021072720.1">
    <property type="nucleotide sequence ID" value="NZ_FNPC01000006.1"/>
</dbReference>
<evidence type="ECO:0000313" key="1">
    <source>
        <dbReference type="EMBL" id="SDY52135.1"/>
    </source>
</evidence>
<reference evidence="2" key="1">
    <citation type="submission" date="2016-10" db="EMBL/GenBank/DDBJ databases">
        <authorList>
            <person name="Varghese N."/>
            <person name="Submissions S."/>
        </authorList>
    </citation>
    <scope>NUCLEOTIDE SEQUENCE [LARGE SCALE GENOMIC DNA]</scope>
    <source>
        <strain evidence="2">DC30,IBRC 10041,KCTC 4046</strain>
    </source>
</reference>
<evidence type="ECO:0000313" key="2">
    <source>
        <dbReference type="Proteomes" id="UP000199079"/>
    </source>
</evidence>
<keyword evidence="2" id="KW-1185">Reference proteome</keyword>
<accession>A0A1H3KKB9</accession>
<dbReference type="Proteomes" id="UP000199079">
    <property type="component" value="Unassembled WGS sequence"/>
</dbReference>
<protein>
    <submittedName>
        <fullName evidence="1">Uncharacterized protein</fullName>
    </submittedName>
</protein>
<gene>
    <name evidence="1" type="ORF">SAMN05216564_10639</name>
</gene>